<dbReference type="RefSeq" id="WP_090656591.1">
    <property type="nucleotide sequence ID" value="NZ_FOXQ01000003.1"/>
</dbReference>
<protein>
    <submittedName>
        <fullName evidence="2">DinB superfamily protein</fullName>
    </submittedName>
</protein>
<dbReference type="Proteomes" id="UP000199031">
    <property type="component" value="Unassembled WGS sequence"/>
</dbReference>
<evidence type="ECO:0000259" key="1">
    <source>
        <dbReference type="Pfam" id="PF12867"/>
    </source>
</evidence>
<dbReference type="Pfam" id="PF12867">
    <property type="entry name" value="DinB_2"/>
    <property type="match status" value="1"/>
</dbReference>
<dbReference type="AlphaFoldDB" id="A0A1I5U802"/>
<dbReference type="Gene3D" id="1.20.120.450">
    <property type="entry name" value="dinb family like domain"/>
    <property type="match status" value="1"/>
</dbReference>
<gene>
    <name evidence="2" type="ORF">SAMN05444277_103124</name>
</gene>
<evidence type="ECO:0000313" key="3">
    <source>
        <dbReference type="Proteomes" id="UP000199031"/>
    </source>
</evidence>
<dbReference type="STRING" id="1465490.SAMN05444277_103124"/>
<feature type="domain" description="DinB-like" evidence="1">
    <location>
        <begin position="9"/>
        <end position="145"/>
    </location>
</feature>
<reference evidence="2 3" key="1">
    <citation type="submission" date="2016-10" db="EMBL/GenBank/DDBJ databases">
        <authorList>
            <person name="de Groot N.N."/>
        </authorList>
    </citation>
    <scope>NUCLEOTIDE SEQUENCE [LARGE SCALE GENOMIC DNA]</scope>
    <source>
        <strain evidence="2 3">DSM 28286</strain>
    </source>
</reference>
<proteinExistence type="predicted"/>
<dbReference type="InterPro" id="IPR024775">
    <property type="entry name" value="DinB-like"/>
</dbReference>
<evidence type="ECO:0000313" key="2">
    <source>
        <dbReference type="EMBL" id="SFP91380.1"/>
    </source>
</evidence>
<name>A0A1I5U802_9BACT</name>
<dbReference type="SUPFAM" id="SSF109854">
    <property type="entry name" value="DinB/YfiT-like putative metalloenzymes"/>
    <property type="match status" value="1"/>
</dbReference>
<dbReference type="EMBL" id="FOXQ01000003">
    <property type="protein sequence ID" value="SFP91380.1"/>
    <property type="molecule type" value="Genomic_DNA"/>
</dbReference>
<keyword evidence="3" id="KW-1185">Reference proteome</keyword>
<accession>A0A1I5U802</accession>
<dbReference type="InterPro" id="IPR034660">
    <property type="entry name" value="DinB/YfiT-like"/>
</dbReference>
<sequence>MPDNVFKYIKRNRELFLELVNGLTIEQLNKIPEGFNNNIAWNFGHIVVSTQALCYVRPNVKPDIEIRFAAKYQKGSKPESFIPQEEIDALKQLLLSTINTIEADVKQGVFEKITPYATATYKYEMNTIEEILTAILAHESLHYGYALAQRKLVV</sequence>
<dbReference type="OrthoDB" id="4295522at2"/>
<organism evidence="2 3">
    <name type="scientific">Parafilimonas terrae</name>
    <dbReference type="NCBI Taxonomy" id="1465490"/>
    <lineage>
        <taxon>Bacteria</taxon>
        <taxon>Pseudomonadati</taxon>
        <taxon>Bacteroidota</taxon>
        <taxon>Chitinophagia</taxon>
        <taxon>Chitinophagales</taxon>
        <taxon>Chitinophagaceae</taxon>
        <taxon>Parafilimonas</taxon>
    </lineage>
</organism>